<keyword evidence="3" id="KW-0472">Membrane</keyword>
<protein>
    <submittedName>
        <fullName evidence="4">Uncharacterized protein</fullName>
    </submittedName>
</protein>
<proteinExistence type="predicted"/>
<dbReference type="EMBL" id="MGDE01000140">
    <property type="protein sequence ID" value="OGL45363.1"/>
    <property type="molecule type" value="Genomic_DNA"/>
</dbReference>
<name>A0A1F7RV11_9BACT</name>
<organism evidence="4 5">
    <name type="scientific">Candidatus Schekmanbacteria bacterium RBG_16_38_10</name>
    <dbReference type="NCBI Taxonomy" id="1817879"/>
    <lineage>
        <taxon>Bacteria</taxon>
        <taxon>Candidatus Schekmaniibacteriota</taxon>
    </lineage>
</organism>
<feature type="transmembrane region" description="Helical" evidence="3">
    <location>
        <begin position="114"/>
        <end position="134"/>
    </location>
</feature>
<feature type="region of interest" description="Disordered" evidence="2">
    <location>
        <begin position="64"/>
        <end position="88"/>
    </location>
</feature>
<evidence type="ECO:0000256" key="1">
    <source>
        <dbReference type="SAM" id="Coils"/>
    </source>
</evidence>
<accession>A0A1F7RV11</accession>
<evidence type="ECO:0000256" key="2">
    <source>
        <dbReference type="SAM" id="MobiDB-lite"/>
    </source>
</evidence>
<dbReference type="Proteomes" id="UP000178797">
    <property type="component" value="Unassembled WGS sequence"/>
</dbReference>
<dbReference type="AlphaFoldDB" id="A0A1F7RV11"/>
<evidence type="ECO:0000313" key="5">
    <source>
        <dbReference type="Proteomes" id="UP000178797"/>
    </source>
</evidence>
<evidence type="ECO:0000313" key="4">
    <source>
        <dbReference type="EMBL" id="OGL45363.1"/>
    </source>
</evidence>
<reference evidence="4 5" key="1">
    <citation type="journal article" date="2016" name="Nat. Commun.">
        <title>Thousands of microbial genomes shed light on interconnected biogeochemical processes in an aquifer system.</title>
        <authorList>
            <person name="Anantharaman K."/>
            <person name="Brown C.T."/>
            <person name="Hug L.A."/>
            <person name="Sharon I."/>
            <person name="Castelle C.J."/>
            <person name="Probst A.J."/>
            <person name="Thomas B.C."/>
            <person name="Singh A."/>
            <person name="Wilkins M.J."/>
            <person name="Karaoz U."/>
            <person name="Brodie E.L."/>
            <person name="Williams K.H."/>
            <person name="Hubbard S.S."/>
            <person name="Banfield J.F."/>
        </authorList>
    </citation>
    <scope>NUCLEOTIDE SEQUENCE [LARGE SCALE GENOMIC DNA]</scope>
</reference>
<comment type="caution">
    <text evidence="4">The sequence shown here is derived from an EMBL/GenBank/DDBJ whole genome shotgun (WGS) entry which is preliminary data.</text>
</comment>
<gene>
    <name evidence="4" type="ORF">A2W05_11630</name>
</gene>
<feature type="region of interest" description="Disordered" evidence="2">
    <location>
        <begin position="1"/>
        <end position="36"/>
    </location>
</feature>
<evidence type="ECO:0000256" key="3">
    <source>
        <dbReference type="SAM" id="Phobius"/>
    </source>
</evidence>
<keyword evidence="1" id="KW-0175">Coiled coil</keyword>
<sequence length="274" mass="29977">MQAQLSVDTVAANPPLQEAPTAEASPPDNGSTLHTDETIVDIPPQLEVVSSIDETIVDPNPVATAQEALSRPRPTSRVKTGFKGGTKRFGQQTKRFGAQSIEQSALSAPAKKPILVSLILAILPLAVCGTLYAIKDTGAVNKILLQVSKVTSKGVGKLYAMIKSPADTSKPNHTVKTPNDIKNLPPVEPPNQPAIDDKDAIKRAEKEALTESIYRKMDEYRLNSQTIKKYEEGALSAKQKEYVENMKKALGELKTKIEELKKEYQERYGEPFKE</sequence>
<keyword evidence="3" id="KW-1133">Transmembrane helix</keyword>
<feature type="coiled-coil region" evidence="1">
    <location>
        <begin position="243"/>
        <end position="270"/>
    </location>
</feature>
<keyword evidence="3" id="KW-0812">Transmembrane</keyword>